<reference evidence="2" key="1">
    <citation type="submission" date="2022-08" db="EMBL/GenBank/DDBJ databases">
        <title>Genome sequencing of akame (Lates japonicus).</title>
        <authorList>
            <person name="Hashiguchi Y."/>
            <person name="Takahashi H."/>
        </authorList>
    </citation>
    <scope>NUCLEOTIDE SEQUENCE</scope>
    <source>
        <strain evidence="2">Kochi</strain>
    </source>
</reference>
<accession>A0AAD3MV42</accession>
<dbReference type="InterPro" id="IPR059179">
    <property type="entry name" value="MLKL-like_MCAfunc"/>
</dbReference>
<dbReference type="Pfam" id="PF22215">
    <property type="entry name" value="MLKL_N"/>
    <property type="match status" value="1"/>
</dbReference>
<comment type="caution">
    <text evidence="2">The sequence shown here is derived from an EMBL/GenBank/DDBJ whole genome shotgun (WGS) entry which is preliminary data.</text>
</comment>
<sequence>MDNIELILSICSTIYQAVENTKANKDRCQRVAQRVKALEELVLTIKQRGPGQISPTVDKALRELWGTLLYARDLITKYSKIKGVKGFLKSKNHEEQFATVNEKLTDNLQVLSGALQIEHGNILYRVYESVTGMRLDEVQPLTSSTTSMPPSMMPMSSPTAPMAPYMSVSSPTAPMAPYMSVSSPTAPTAPPMPTAPMPLAMSMSNPTPVYHPTTPVQYVVPPQPVSVPTAATVPVRCITTPMQVSRPMNSMLLTGSAAQIPVSTNFVSQHVPAPTSAIIMSPTTTAPMAQMPFTSPAAPMSFSPQNTSVGQTYLQFIG</sequence>
<dbReference type="EMBL" id="BRZM01000047">
    <property type="protein sequence ID" value="GLD61693.1"/>
    <property type="molecule type" value="Genomic_DNA"/>
</dbReference>
<protein>
    <submittedName>
        <fullName evidence="2">Vegetative cell wall protein gp1-like protein</fullName>
    </submittedName>
</protein>
<dbReference type="GO" id="GO:0007166">
    <property type="term" value="P:cell surface receptor signaling pathway"/>
    <property type="evidence" value="ECO:0007669"/>
    <property type="project" value="InterPro"/>
</dbReference>
<feature type="domain" description="Mixed lineage kinase" evidence="1">
    <location>
        <begin position="5"/>
        <end position="131"/>
    </location>
</feature>
<evidence type="ECO:0000313" key="3">
    <source>
        <dbReference type="Proteomes" id="UP001279410"/>
    </source>
</evidence>
<gene>
    <name evidence="2" type="ORF">AKAME5_001348100</name>
</gene>
<dbReference type="Gene3D" id="1.20.930.20">
    <property type="entry name" value="Adaptor protein Cbl, N-terminal domain"/>
    <property type="match status" value="1"/>
</dbReference>
<evidence type="ECO:0000259" key="1">
    <source>
        <dbReference type="Pfam" id="PF22215"/>
    </source>
</evidence>
<proteinExistence type="predicted"/>
<name>A0AAD3MV42_LATJO</name>
<organism evidence="2 3">
    <name type="scientific">Lates japonicus</name>
    <name type="common">Japanese lates</name>
    <dbReference type="NCBI Taxonomy" id="270547"/>
    <lineage>
        <taxon>Eukaryota</taxon>
        <taxon>Metazoa</taxon>
        <taxon>Chordata</taxon>
        <taxon>Craniata</taxon>
        <taxon>Vertebrata</taxon>
        <taxon>Euteleostomi</taxon>
        <taxon>Actinopterygii</taxon>
        <taxon>Neopterygii</taxon>
        <taxon>Teleostei</taxon>
        <taxon>Neoteleostei</taxon>
        <taxon>Acanthomorphata</taxon>
        <taxon>Carangaria</taxon>
        <taxon>Carangaria incertae sedis</taxon>
        <taxon>Centropomidae</taxon>
        <taxon>Lates</taxon>
    </lineage>
</organism>
<dbReference type="AlphaFoldDB" id="A0AAD3MV42"/>
<dbReference type="Proteomes" id="UP001279410">
    <property type="component" value="Unassembled WGS sequence"/>
</dbReference>
<dbReference type="InterPro" id="IPR036537">
    <property type="entry name" value="Adaptor_Cbl_N_dom_sf"/>
</dbReference>
<keyword evidence="3" id="KW-1185">Reference proteome</keyword>
<dbReference type="CDD" id="cd21037">
    <property type="entry name" value="MLKL_NTD"/>
    <property type="match status" value="1"/>
</dbReference>
<dbReference type="InterPro" id="IPR054000">
    <property type="entry name" value="MLKL_N"/>
</dbReference>
<evidence type="ECO:0000313" key="2">
    <source>
        <dbReference type="EMBL" id="GLD61693.1"/>
    </source>
</evidence>